<evidence type="ECO:0000313" key="4">
    <source>
        <dbReference type="EMBL" id="CEK92483.1"/>
    </source>
</evidence>
<organism evidence="2">
    <name type="scientific">Arion vulgaris</name>
    <dbReference type="NCBI Taxonomy" id="1028688"/>
    <lineage>
        <taxon>Eukaryota</taxon>
        <taxon>Metazoa</taxon>
        <taxon>Spiralia</taxon>
        <taxon>Lophotrochozoa</taxon>
        <taxon>Mollusca</taxon>
        <taxon>Gastropoda</taxon>
        <taxon>Heterobranchia</taxon>
        <taxon>Euthyneura</taxon>
        <taxon>Panpulmonata</taxon>
        <taxon>Eupulmonata</taxon>
        <taxon>Stylommatophora</taxon>
        <taxon>Helicina</taxon>
        <taxon>Arionoidea</taxon>
        <taxon>Arionidae</taxon>
        <taxon>Arion</taxon>
    </lineage>
</organism>
<evidence type="ECO:0000256" key="1">
    <source>
        <dbReference type="SAM" id="MobiDB-lite"/>
    </source>
</evidence>
<feature type="non-terminal residue" evidence="2">
    <location>
        <position position="71"/>
    </location>
</feature>
<protein>
    <submittedName>
        <fullName evidence="2">Uncharacterized protein</fullName>
    </submittedName>
</protein>
<dbReference type="EMBL" id="HACG01045618">
    <property type="protein sequence ID" value="CEK92483.1"/>
    <property type="molecule type" value="Transcribed_RNA"/>
</dbReference>
<evidence type="ECO:0000313" key="2">
    <source>
        <dbReference type="EMBL" id="CEK92481.1"/>
    </source>
</evidence>
<name>A0A0B7BJL6_9EUPU</name>
<feature type="compositionally biased region" description="Basic and acidic residues" evidence="1">
    <location>
        <begin position="14"/>
        <end position="25"/>
    </location>
</feature>
<feature type="region of interest" description="Disordered" evidence="1">
    <location>
        <begin position="1"/>
        <end position="25"/>
    </location>
</feature>
<gene>
    <name evidence="2" type="primary">ORF188517</name>
    <name evidence="3" type="synonym">ORF188521</name>
    <name evidence="4" type="synonym">ORF188556</name>
</gene>
<sequence length="71" mass="7812">MVRKAPGQSKHARWRSDSGPHRVADEHDTACKISAASMASKRVCVPPKCAEQLVRPAEVKPECVSDCRELL</sequence>
<accession>A0A0B7BJL6</accession>
<dbReference type="EMBL" id="HACG01045616">
    <property type="protein sequence ID" value="CEK92481.1"/>
    <property type="molecule type" value="Transcribed_RNA"/>
</dbReference>
<dbReference type="AlphaFoldDB" id="A0A0B7BJL6"/>
<dbReference type="EMBL" id="HACG01045617">
    <property type="protein sequence ID" value="CEK92482.1"/>
    <property type="molecule type" value="Transcribed_RNA"/>
</dbReference>
<evidence type="ECO:0000313" key="3">
    <source>
        <dbReference type="EMBL" id="CEK92482.1"/>
    </source>
</evidence>
<reference evidence="2" key="1">
    <citation type="submission" date="2014-12" db="EMBL/GenBank/DDBJ databases">
        <title>Insight into the proteome of Arion vulgaris.</title>
        <authorList>
            <person name="Aradska J."/>
            <person name="Bulat T."/>
            <person name="Smidak R."/>
            <person name="Sarate P."/>
            <person name="Gangsoo J."/>
            <person name="Sialana F."/>
            <person name="Bilban M."/>
            <person name="Lubec G."/>
        </authorList>
    </citation>
    <scope>NUCLEOTIDE SEQUENCE</scope>
    <source>
        <tissue evidence="2">Skin</tissue>
    </source>
</reference>
<proteinExistence type="predicted"/>